<evidence type="ECO:0000256" key="3">
    <source>
        <dbReference type="ARBA" id="ARBA00009692"/>
    </source>
</evidence>
<protein>
    <recommendedName>
        <fullName evidence="10">Peptidase T</fullName>
        <ecNumber evidence="10">3.4.11.4</ecNumber>
    </recommendedName>
</protein>
<proteinExistence type="inferred from homology"/>
<dbReference type="InterPro" id="IPR010161">
    <property type="entry name" value="Peptidase_M20B"/>
</dbReference>
<dbReference type="SUPFAM" id="SSF55031">
    <property type="entry name" value="Bacterial exopeptidase dimerisation domain"/>
    <property type="match status" value="1"/>
</dbReference>
<evidence type="ECO:0000256" key="9">
    <source>
        <dbReference type="ARBA" id="ARBA00023049"/>
    </source>
</evidence>
<dbReference type="Pfam" id="PF01546">
    <property type="entry name" value="Peptidase_M20"/>
    <property type="match status" value="1"/>
</dbReference>
<dbReference type="RefSeq" id="WP_251164254.1">
    <property type="nucleotide sequence ID" value="NZ_BQKC01000001.1"/>
</dbReference>
<dbReference type="Pfam" id="PF07687">
    <property type="entry name" value="M20_dimer"/>
    <property type="match status" value="1"/>
</dbReference>
<dbReference type="GO" id="GO:0045148">
    <property type="term" value="F:tripeptide aminopeptidase activity"/>
    <property type="evidence" value="ECO:0007669"/>
    <property type="project" value="UniProtKB-UniRule"/>
</dbReference>
<dbReference type="PANTHER" id="PTHR42994:SF1">
    <property type="entry name" value="PEPTIDASE T"/>
    <property type="match status" value="1"/>
</dbReference>
<keyword evidence="8" id="KW-0862">Zinc</keyword>
<evidence type="ECO:0000313" key="12">
    <source>
        <dbReference type="EMBL" id="GJM55116.1"/>
    </source>
</evidence>
<dbReference type="InterPro" id="IPR001261">
    <property type="entry name" value="ArgE/DapE_CS"/>
</dbReference>
<reference evidence="12" key="1">
    <citation type="journal article" date="2022" name="Int. J. Syst. Evol. Microbiol.">
        <title>Granulimonas faecalis gen. nov., sp. nov., and Leptogranulimonas caecicola gen. nov., sp. nov., novel lactate-producing Atopobiaceae bacteria isolated from mouse intestines, and an emended description of the family Atopobiaceae.</title>
        <authorList>
            <person name="Morinaga K."/>
            <person name="Kusada H."/>
            <person name="Sakamoto S."/>
            <person name="Murakami T."/>
            <person name="Toyoda A."/>
            <person name="Mori H."/>
            <person name="Meng X.Y."/>
            <person name="Takashino M."/>
            <person name="Murotomi K."/>
            <person name="Tamaki H."/>
        </authorList>
    </citation>
    <scope>NUCLEOTIDE SEQUENCE</scope>
    <source>
        <strain evidence="12">OPF53</strain>
    </source>
</reference>
<evidence type="ECO:0000256" key="4">
    <source>
        <dbReference type="ARBA" id="ARBA00022438"/>
    </source>
</evidence>
<comment type="catalytic activity">
    <reaction evidence="1">
        <text>Release of the N-terminal residue from a tripeptide.</text>
        <dbReference type="EC" id="3.4.11.4"/>
    </reaction>
</comment>
<gene>
    <name evidence="12" type="primary">pepT_2</name>
    <name evidence="12" type="ORF">ATOP_07710</name>
</gene>
<feature type="domain" description="Peptidase M20 dimerisation" evidence="11">
    <location>
        <begin position="211"/>
        <end position="309"/>
    </location>
</feature>
<dbReference type="GO" id="GO:0006518">
    <property type="term" value="P:peptide metabolic process"/>
    <property type="evidence" value="ECO:0007669"/>
    <property type="project" value="InterPro"/>
</dbReference>
<dbReference type="EMBL" id="BQKC01000001">
    <property type="protein sequence ID" value="GJM55116.1"/>
    <property type="molecule type" value="Genomic_DNA"/>
</dbReference>
<dbReference type="GO" id="GO:0008270">
    <property type="term" value="F:zinc ion binding"/>
    <property type="evidence" value="ECO:0007669"/>
    <property type="project" value="InterPro"/>
</dbReference>
<keyword evidence="4" id="KW-0031">Aminopeptidase</keyword>
<dbReference type="InterPro" id="IPR036264">
    <property type="entry name" value="Bact_exopeptidase_dim_dom"/>
</dbReference>
<dbReference type="NCBIfam" id="TIGR01882">
    <property type="entry name" value="peptidase-T"/>
    <property type="match status" value="1"/>
</dbReference>
<organism evidence="12 13">
    <name type="scientific">Granulimonas faecalis</name>
    <dbReference type="NCBI Taxonomy" id="2894155"/>
    <lineage>
        <taxon>Bacteria</taxon>
        <taxon>Bacillati</taxon>
        <taxon>Actinomycetota</taxon>
        <taxon>Coriobacteriia</taxon>
        <taxon>Coriobacteriales</taxon>
        <taxon>Kribbibacteriaceae</taxon>
        <taxon>Granulimonas</taxon>
    </lineage>
</organism>
<dbReference type="PROSITE" id="PS00758">
    <property type="entry name" value="ARGE_DAPE_CPG2_1"/>
    <property type="match status" value="1"/>
</dbReference>
<evidence type="ECO:0000256" key="6">
    <source>
        <dbReference type="ARBA" id="ARBA00022723"/>
    </source>
</evidence>
<evidence type="ECO:0000256" key="5">
    <source>
        <dbReference type="ARBA" id="ARBA00022670"/>
    </source>
</evidence>
<evidence type="ECO:0000256" key="1">
    <source>
        <dbReference type="ARBA" id="ARBA00000870"/>
    </source>
</evidence>
<dbReference type="PANTHER" id="PTHR42994">
    <property type="entry name" value="PEPTIDASE T"/>
    <property type="match status" value="1"/>
</dbReference>
<keyword evidence="7" id="KW-0378">Hydrolase</keyword>
<dbReference type="SUPFAM" id="SSF53187">
    <property type="entry name" value="Zn-dependent exopeptidases"/>
    <property type="match status" value="1"/>
</dbReference>
<dbReference type="NCBIfam" id="NF003976">
    <property type="entry name" value="PRK05469.1"/>
    <property type="match status" value="1"/>
</dbReference>
<comment type="cofactor">
    <cofactor evidence="2">
        <name>Zn(2+)</name>
        <dbReference type="ChEBI" id="CHEBI:29105"/>
    </cofactor>
</comment>
<sequence length="414" mass="43879">MGDIAERLVRYCAIASPSSPDGAGAVPSTPSQHAMAALLGRELEELGAEDVSVDAHAYVTAHWPASPGCEGLPRLGLCAHLDTAWQAVGDPVRPRVVRYGGGPLVMGEVDGETVAVTPEEEPVLLGLAGTDVVVTDGTSLLGGDDKAGIAEIMAYLERLAADPAIPHPPLAVAFVPDEEVGHGASLLDIDAWGAAWAFTLDTGPLGEVTLETFNACDAFVEARGRAVHTGWAKGVLVNACEALAAFHGLLPAAERPEHTEGREGFYHLVSMEGECERARAHYIVRDHDRAGFERRRDVMAAACDHVNRAMGAGTLSVSFRDTYRNMGEEVGRHPELLEAAFGAFRDVGVEPSAVPMRGGTDGAQLTFRGLPCPNLSAGYHLAHSRREFVPVREMEVMVDVLEHLGRRLGSPPGG</sequence>
<dbReference type="EC" id="3.4.11.4" evidence="10"/>
<evidence type="ECO:0000256" key="10">
    <source>
        <dbReference type="NCBIfam" id="TIGR01882"/>
    </source>
</evidence>
<dbReference type="GO" id="GO:0008237">
    <property type="term" value="F:metallopeptidase activity"/>
    <property type="evidence" value="ECO:0007669"/>
    <property type="project" value="UniProtKB-KW"/>
</dbReference>
<evidence type="ECO:0000256" key="7">
    <source>
        <dbReference type="ARBA" id="ARBA00022801"/>
    </source>
</evidence>
<dbReference type="AlphaFoldDB" id="A0AAV5B0D0"/>
<keyword evidence="9" id="KW-0482">Metalloprotease</keyword>
<dbReference type="InterPro" id="IPR011650">
    <property type="entry name" value="Peptidase_M20_dimer"/>
</dbReference>
<comment type="caution">
    <text evidence="12">The sequence shown here is derived from an EMBL/GenBank/DDBJ whole genome shotgun (WGS) entry which is preliminary data.</text>
</comment>
<keyword evidence="13" id="KW-1185">Reference proteome</keyword>
<dbReference type="Proteomes" id="UP001055025">
    <property type="component" value="Unassembled WGS sequence"/>
</dbReference>
<comment type="similarity">
    <text evidence="3">Belongs to the peptidase M20B family.</text>
</comment>
<dbReference type="Gene3D" id="3.40.630.10">
    <property type="entry name" value="Zn peptidases"/>
    <property type="match status" value="1"/>
</dbReference>
<keyword evidence="5" id="KW-0645">Protease</keyword>
<evidence type="ECO:0000259" key="11">
    <source>
        <dbReference type="Pfam" id="PF07687"/>
    </source>
</evidence>
<name>A0AAV5B0D0_9ACTN</name>
<evidence type="ECO:0000256" key="2">
    <source>
        <dbReference type="ARBA" id="ARBA00001947"/>
    </source>
</evidence>
<dbReference type="NCBIfam" id="NF009920">
    <property type="entry name" value="PRK13381.1"/>
    <property type="match status" value="1"/>
</dbReference>
<accession>A0AAV5B0D0</accession>
<dbReference type="GO" id="GO:0006508">
    <property type="term" value="P:proteolysis"/>
    <property type="evidence" value="ECO:0007669"/>
    <property type="project" value="UniProtKB-UniRule"/>
</dbReference>
<evidence type="ECO:0000313" key="13">
    <source>
        <dbReference type="Proteomes" id="UP001055025"/>
    </source>
</evidence>
<dbReference type="Gene3D" id="3.30.70.360">
    <property type="match status" value="1"/>
</dbReference>
<dbReference type="InterPro" id="IPR002933">
    <property type="entry name" value="Peptidase_M20"/>
</dbReference>
<evidence type="ECO:0000256" key="8">
    <source>
        <dbReference type="ARBA" id="ARBA00022833"/>
    </source>
</evidence>
<keyword evidence="6" id="KW-0479">Metal-binding</keyword>